<organism evidence="2 3">
    <name type="scientific">Paucilactobacillus vaccinostercus DSM 20634</name>
    <dbReference type="NCBI Taxonomy" id="1423813"/>
    <lineage>
        <taxon>Bacteria</taxon>
        <taxon>Bacillati</taxon>
        <taxon>Bacillota</taxon>
        <taxon>Bacilli</taxon>
        <taxon>Lactobacillales</taxon>
        <taxon>Lactobacillaceae</taxon>
        <taxon>Paucilactobacillus</taxon>
    </lineage>
</organism>
<evidence type="ECO:0000313" key="3">
    <source>
        <dbReference type="Proteomes" id="UP000051733"/>
    </source>
</evidence>
<dbReference type="AlphaFoldDB" id="A0A0R2AA32"/>
<dbReference type="NCBIfam" id="NF033218">
    <property type="entry name" value="anchor_AmaP"/>
    <property type="match status" value="1"/>
</dbReference>
<dbReference type="RefSeq" id="WP_057780354.1">
    <property type="nucleotide sequence ID" value="NZ_AYYY01000062.1"/>
</dbReference>
<dbReference type="EMBL" id="AYYY01000062">
    <property type="protein sequence ID" value="KRM60633.1"/>
    <property type="molecule type" value="Genomic_DNA"/>
</dbReference>
<reference evidence="2 3" key="1">
    <citation type="journal article" date="2015" name="Genome Announc.">
        <title>Expanding the biotechnology potential of lactobacilli through comparative genomics of 213 strains and associated genera.</title>
        <authorList>
            <person name="Sun Z."/>
            <person name="Harris H.M."/>
            <person name="McCann A."/>
            <person name="Guo C."/>
            <person name="Argimon S."/>
            <person name="Zhang W."/>
            <person name="Yang X."/>
            <person name="Jeffery I.B."/>
            <person name="Cooney J.C."/>
            <person name="Kagawa T.F."/>
            <person name="Liu W."/>
            <person name="Song Y."/>
            <person name="Salvetti E."/>
            <person name="Wrobel A."/>
            <person name="Rasinkangas P."/>
            <person name="Parkhill J."/>
            <person name="Rea M.C."/>
            <person name="O'Sullivan O."/>
            <person name="Ritari J."/>
            <person name="Douillard F.P."/>
            <person name="Paul Ross R."/>
            <person name="Yang R."/>
            <person name="Briner A.E."/>
            <person name="Felis G.E."/>
            <person name="de Vos W.M."/>
            <person name="Barrangou R."/>
            <person name="Klaenhammer T.R."/>
            <person name="Caufield P.W."/>
            <person name="Cui Y."/>
            <person name="Zhang H."/>
            <person name="O'Toole P.W."/>
        </authorList>
    </citation>
    <scope>NUCLEOTIDE SEQUENCE [LARGE SCALE GENOMIC DNA]</scope>
    <source>
        <strain evidence="2 3">DSM 20634</strain>
    </source>
</reference>
<accession>A0A0R2AA32</accession>
<gene>
    <name evidence="2" type="ORF">FC26_GL000441</name>
</gene>
<sequence>MTKLKRGIYLIVGLLELAIVAEYFWQRPEYYHHFQTLTWLEYVMMVGYLVIALNALVLLLAAIFRRGVTNQLIIESHFGNQLSIDRSAVQASIEKTLIHEFDAINPRVTVTLVKRKRRAQVKIKAQLAAEQELSQVVESMKTAVKTNVEQTLGIPVGKLKIHLQPISRRDKIKVR</sequence>
<keyword evidence="1" id="KW-0472">Membrane</keyword>
<dbReference type="PATRIC" id="fig|1423813.3.peg.450"/>
<protein>
    <recommendedName>
        <fullName evidence="4">Alkaline shock response membrane anchor protein AmaP</fullName>
    </recommendedName>
</protein>
<evidence type="ECO:0000313" key="2">
    <source>
        <dbReference type="EMBL" id="KRM60633.1"/>
    </source>
</evidence>
<keyword evidence="1" id="KW-1133">Transmembrane helix</keyword>
<name>A0A0R2AA32_9LACO</name>
<evidence type="ECO:0008006" key="4">
    <source>
        <dbReference type="Google" id="ProtNLM"/>
    </source>
</evidence>
<keyword evidence="1" id="KW-0812">Transmembrane</keyword>
<evidence type="ECO:0000256" key="1">
    <source>
        <dbReference type="SAM" id="Phobius"/>
    </source>
</evidence>
<dbReference type="STRING" id="1423813.FC26_GL000441"/>
<proteinExistence type="predicted"/>
<feature type="transmembrane region" description="Helical" evidence="1">
    <location>
        <begin position="7"/>
        <end position="25"/>
    </location>
</feature>
<dbReference type="Proteomes" id="UP000051733">
    <property type="component" value="Unassembled WGS sequence"/>
</dbReference>
<keyword evidence="3" id="KW-1185">Reference proteome</keyword>
<feature type="transmembrane region" description="Helical" evidence="1">
    <location>
        <begin position="45"/>
        <end position="64"/>
    </location>
</feature>
<comment type="caution">
    <text evidence="2">The sequence shown here is derived from an EMBL/GenBank/DDBJ whole genome shotgun (WGS) entry which is preliminary data.</text>
</comment>